<keyword evidence="4" id="KW-0560">Oxidoreductase</keyword>
<dbReference type="Pfam" id="PF01494">
    <property type="entry name" value="FAD_binding_3"/>
    <property type="match status" value="1"/>
</dbReference>
<reference evidence="7 8" key="1">
    <citation type="submission" date="2015-02" db="EMBL/GenBank/DDBJ databases">
        <title>Draft Genome Sequences of Two Closely-Related Aflatoxigenic Aspergillus Species Obtained from the Cote d'Ivoire.</title>
        <authorList>
            <person name="Moore G.G."/>
            <person name="Beltz S.B."/>
            <person name="Mack B.M."/>
        </authorList>
    </citation>
    <scope>NUCLEOTIDE SEQUENCE [LARGE SCALE GENOMIC DNA]</scope>
    <source>
        <strain evidence="7 8">SRRC1468</strain>
    </source>
</reference>
<accession>A0A0F8U263</accession>
<dbReference type="InterPro" id="IPR050493">
    <property type="entry name" value="FAD-dep_Monooxygenase_BioMet"/>
</dbReference>
<dbReference type="GO" id="GO:0004497">
    <property type="term" value="F:monooxygenase activity"/>
    <property type="evidence" value="ECO:0007669"/>
    <property type="project" value="UniProtKB-KW"/>
</dbReference>
<gene>
    <name evidence="7" type="ORF">ARAM_001595</name>
</gene>
<keyword evidence="8" id="KW-1185">Reference proteome</keyword>
<dbReference type="Gene3D" id="3.50.50.60">
    <property type="entry name" value="FAD/NAD(P)-binding domain"/>
    <property type="match status" value="1"/>
</dbReference>
<dbReference type="Proteomes" id="UP000034291">
    <property type="component" value="Unassembled WGS sequence"/>
</dbReference>
<comment type="caution">
    <text evidence="7">The sequence shown here is derived from an EMBL/GenBank/DDBJ whole genome shotgun (WGS) entry which is preliminary data.</text>
</comment>
<dbReference type="STRING" id="308745.A0A0F8U263"/>
<evidence type="ECO:0000259" key="6">
    <source>
        <dbReference type="Pfam" id="PF01494"/>
    </source>
</evidence>
<dbReference type="AlphaFoldDB" id="A0A0F8U263"/>
<evidence type="ECO:0000256" key="3">
    <source>
        <dbReference type="ARBA" id="ARBA00022827"/>
    </source>
</evidence>
<dbReference type="InterPro" id="IPR002938">
    <property type="entry name" value="FAD-bd"/>
</dbReference>
<name>A0A0F8U263_9EURO</name>
<dbReference type="EMBL" id="JZBS01003737">
    <property type="protein sequence ID" value="KKK13824.1"/>
    <property type="molecule type" value="Genomic_DNA"/>
</dbReference>
<dbReference type="PANTHER" id="PTHR13789:SF236">
    <property type="entry name" value="MONOOXYGENASE, PUTATIVE (AFU_ORTHOLOGUE AFUA_6G12060)-RELATED"/>
    <property type="match status" value="1"/>
</dbReference>
<dbReference type="PANTHER" id="PTHR13789">
    <property type="entry name" value="MONOOXYGENASE"/>
    <property type="match status" value="1"/>
</dbReference>
<dbReference type="SUPFAM" id="SSF51905">
    <property type="entry name" value="FAD/NAD(P)-binding domain"/>
    <property type="match status" value="1"/>
</dbReference>
<protein>
    <recommendedName>
        <fullName evidence="6">FAD-binding domain-containing protein</fullName>
    </recommendedName>
</protein>
<evidence type="ECO:0000313" key="8">
    <source>
        <dbReference type="Proteomes" id="UP000034291"/>
    </source>
</evidence>
<evidence type="ECO:0000256" key="1">
    <source>
        <dbReference type="ARBA" id="ARBA00007992"/>
    </source>
</evidence>
<evidence type="ECO:0000256" key="5">
    <source>
        <dbReference type="ARBA" id="ARBA00023033"/>
    </source>
</evidence>
<proteinExistence type="inferred from homology"/>
<dbReference type="PRINTS" id="PR00420">
    <property type="entry name" value="RNGMNOXGNASE"/>
</dbReference>
<dbReference type="GO" id="GO:0071949">
    <property type="term" value="F:FAD binding"/>
    <property type="evidence" value="ECO:0007669"/>
    <property type="project" value="InterPro"/>
</dbReference>
<feature type="domain" description="FAD-binding" evidence="6">
    <location>
        <begin position="20"/>
        <end position="349"/>
    </location>
</feature>
<sequence>MTHIGLGADGVAKPHSSGIQVIIVGLGLAGLTAAIECHRKGHTVIGLEKAAQPTHLGDILSIGRNGSVVIHKWDNGSVAKSLDSIRCDIDLITVYDEAGEVKDQKEMDGYRPGEGWVINRSDTVRALYDYGRRLGIDLRFGLPVTEYWEDEQQAGVIAAGERITADCVIASDGIHSNARPIISGAHAILRKTGSAIYRCGYPSEVLRGCAEAEWLLRNTENHDQLNHFIGKDITMLMGTGRHGKDVYWGCMHKSFHDDVSEPWLQPSDVTNALKYIEHWPAKDKLAAIIEKTPQGKCFDHLVMAADPLTRWVSEKGRMILIGDAAHPFLPTTGQGANQAIEDGAVVAICLELAGKQRIPLGLRVMQKLRYDRVSLIQDGGLKMLASLQKANWKAESKEDVPTMVARPFWIFSHDCERDTYQEFGKAANAVLNETEYTATNIPSDGLFRIIDEEGQKGTAGGDSKM</sequence>
<evidence type="ECO:0000256" key="4">
    <source>
        <dbReference type="ARBA" id="ARBA00023002"/>
    </source>
</evidence>
<keyword evidence="2" id="KW-0285">Flavoprotein</keyword>
<evidence type="ECO:0000256" key="2">
    <source>
        <dbReference type="ARBA" id="ARBA00022630"/>
    </source>
</evidence>
<keyword evidence="5" id="KW-0503">Monooxygenase</keyword>
<keyword evidence="3" id="KW-0274">FAD</keyword>
<dbReference type="OrthoDB" id="16820at2759"/>
<organism evidence="7 8">
    <name type="scientific">Aspergillus rambellii</name>
    <dbReference type="NCBI Taxonomy" id="308745"/>
    <lineage>
        <taxon>Eukaryota</taxon>
        <taxon>Fungi</taxon>
        <taxon>Dikarya</taxon>
        <taxon>Ascomycota</taxon>
        <taxon>Pezizomycotina</taxon>
        <taxon>Eurotiomycetes</taxon>
        <taxon>Eurotiomycetidae</taxon>
        <taxon>Eurotiales</taxon>
        <taxon>Aspergillaceae</taxon>
        <taxon>Aspergillus</taxon>
        <taxon>Aspergillus subgen. Nidulantes</taxon>
    </lineage>
</organism>
<dbReference type="InterPro" id="IPR036188">
    <property type="entry name" value="FAD/NAD-bd_sf"/>
</dbReference>
<comment type="similarity">
    <text evidence="1">Belongs to the paxM FAD-dependent monooxygenase family.</text>
</comment>
<evidence type="ECO:0000313" key="7">
    <source>
        <dbReference type="EMBL" id="KKK13824.1"/>
    </source>
</evidence>